<organism evidence="5 6">
    <name type="scientific">Lysinibacillus odysseyi 34hs-1 = NBRC 100172</name>
    <dbReference type="NCBI Taxonomy" id="1220589"/>
    <lineage>
        <taxon>Bacteria</taxon>
        <taxon>Bacillati</taxon>
        <taxon>Bacillota</taxon>
        <taxon>Bacilli</taxon>
        <taxon>Bacillales</taxon>
        <taxon>Bacillaceae</taxon>
        <taxon>Lysinibacillus</taxon>
    </lineage>
</organism>
<dbReference type="eggNOG" id="COG1131">
    <property type="taxonomic scope" value="Bacteria"/>
</dbReference>
<dbReference type="SUPFAM" id="SSF52540">
    <property type="entry name" value="P-loop containing nucleoside triphosphate hydrolases"/>
    <property type="match status" value="1"/>
</dbReference>
<dbReference type="PROSITE" id="PS00211">
    <property type="entry name" value="ABC_TRANSPORTER_1"/>
    <property type="match status" value="1"/>
</dbReference>
<dbReference type="OrthoDB" id="9804819at2"/>
<dbReference type="InterPro" id="IPR003593">
    <property type="entry name" value="AAA+_ATPase"/>
</dbReference>
<keyword evidence="6" id="KW-1185">Reference proteome</keyword>
<dbReference type="Proteomes" id="UP000030437">
    <property type="component" value="Unassembled WGS sequence"/>
</dbReference>
<evidence type="ECO:0000313" key="6">
    <source>
        <dbReference type="Proteomes" id="UP000030437"/>
    </source>
</evidence>
<feature type="domain" description="ABC transporter" evidence="4">
    <location>
        <begin position="2"/>
        <end position="225"/>
    </location>
</feature>
<name>A0A0A3IJ99_9BACI</name>
<evidence type="ECO:0000256" key="1">
    <source>
        <dbReference type="ARBA" id="ARBA00022448"/>
    </source>
</evidence>
<dbReference type="Pfam" id="PF00005">
    <property type="entry name" value="ABC_tran"/>
    <property type="match status" value="1"/>
</dbReference>
<dbReference type="EMBL" id="JPVP01000059">
    <property type="protein sequence ID" value="KGR82893.1"/>
    <property type="molecule type" value="Genomic_DNA"/>
</dbReference>
<evidence type="ECO:0000313" key="5">
    <source>
        <dbReference type="EMBL" id="KGR82893.1"/>
    </source>
</evidence>
<keyword evidence="1" id="KW-0813">Transport</keyword>
<dbReference type="PROSITE" id="PS50893">
    <property type="entry name" value="ABC_TRANSPORTER_2"/>
    <property type="match status" value="1"/>
</dbReference>
<dbReference type="InterPro" id="IPR003439">
    <property type="entry name" value="ABC_transporter-like_ATP-bd"/>
</dbReference>
<dbReference type="InterPro" id="IPR017871">
    <property type="entry name" value="ABC_transporter-like_CS"/>
</dbReference>
<dbReference type="InterPro" id="IPR027417">
    <property type="entry name" value="P-loop_NTPase"/>
</dbReference>
<reference evidence="5 6" key="1">
    <citation type="submission" date="2014-02" db="EMBL/GenBank/DDBJ databases">
        <title>Draft genome sequence of Lysinibacillus odysseyi NBRC 100172.</title>
        <authorList>
            <person name="Zhang F."/>
            <person name="Wang G."/>
            <person name="Zhang L."/>
        </authorList>
    </citation>
    <scope>NUCLEOTIDE SEQUENCE [LARGE SCALE GENOMIC DNA]</scope>
    <source>
        <strain evidence="5 6">NBRC 100172</strain>
    </source>
</reference>
<dbReference type="AlphaFoldDB" id="A0A0A3IJ99"/>
<accession>A0A0A3IJ99</accession>
<dbReference type="GO" id="GO:0005524">
    <property type="term" value="F:ATP binding"/>
    <property type="evidence" value="ECO:0007669"/>
    <property type="project" value="UniProtKB-KW"/>
</dbReference>
<evidence type="ECO:0000256" key="3">
    <source>
        <dbReference type="ARBA" id="ARBA00022840"/>
    </source>
</evidence>
<dbReference type="GO" id="GO:0016887">
    <property type="term" value="F:ATP hydrolysis activity"/>
    <property type="evidence" value="ECO:0007669"/>
    <property type="project" value="InterPro"/>
</dbReference>
<sequence length="233" mass="26563">MLQLENVLFKYRKKPIINDVSFTIPTGQIIGVIGENGCGKSTLLQLMAGLLRPNKGAIQLEDRKVTRRSADKIAYSPDIDLFYESYTGEQVFRFYSEQFSDFSLEKAHIIAKHLEAQTTVKLGKLSKGNRARIKMAATLGREASLYLLDEPFAGLDPLARESLIKALIRFIDIENQSVVLSTHEVNEVEPILDQVILLRDGRLTAMEEMELIRDERNEDAVEWMKSLYEKQVR</sequence>
<keyword evidence="2" id="KW-0547">Nucleotide-binding</keyword>
<dbReference type="CDD" id="cd03230">
    <property type="entry name" value="ABC_DR_subfamily_A"/>
    <property type="match status" value="1"/>
</dbReference>
<evidence type="ECO:0000256" key="2">
    <source>
        <dbReference type="ARBA" id="ARBA00022741"/>
    </source>
</evidence>
<comment type="caution">
    <text evidence="5">The sequence shown here is derived from an EMBL/GenBank/DDBJ whole genome shotgun (WGS) entry which is preliminary data.</text>
</comment>
<dbReference type="STRING" id="1220589.CD32_18855"/>
<dbReference type="InterPro" id="IPR051782">
    <property type="entry name" value="ABC_Transporter_VariousFunc"/>
</dbReference>
<evidence type="ECO:0000259" key="4">
    <source>
        <dbReference type="PROSITE" id="PS50893"/>
    </source>
</evidence>
<protein>
    <submittedName>
        <fullName evidence="5">Spermidine/putrescine ABC transporter ATP-binding protein</fullName>
    </submittedName>
</protein>
<proteinExistence type="predicted"/>
<dbReference type="SMART" id="SM00382">
    <property type="entry name" value="AAA"/>
    <property type="match status" value="1"/>
</dbReference>
<dbReference type="Gene3D" id="3.40.50.300">
    <property type="entry name" value="P-loop containing nucleotide triphosphate hydrolases"/>
    <property type="match status" value="1"/>
</dbReference>
<keyword evidence="3 5" id="KW-0067">ATP-binding</keyword>
<dbReference type="PANTHER" id="PTHR42939">
    <property type="entry name" value="ABC TRANSPORTER ATP-BINDING PROTEIN ALBC-RELATED"/>
    <property type="match status" value="1"/>
</dbReference>
<dbReference type="PANTHER" id="PTHR42939:SF1">
    <property type="entry name" value="ABC TRANSPORTER ATP-BINDING PROTEIN ALBC-RELATED"/>
    <property type="match status" value="1"/>
</dbReference>
<gene>
    <name evidence="5" type="ORF">CD32_18855</name>
</gene>